<feature type="domain" description="HTH rpiR-type" evidence="4">
    <location>
        <begin position="1"/>
        <end position="77"/>
    </location>
</feature>
<keyword evidence="3" id="KW-0804">Transcription</keyword>
<evidence type="ECO:0000256" key="1">
    <source>
        <dbReference type="ARBA" id="ARBA00023015"/>
    </source>
</evidence>
<evidence type="ECO:0000313" key="5">
    <source>
        <dbReference type="EMBL" id="KFN12115.1"/>
    </source>
</evidence>
<dbReference type="Gene3D" id="3.40.50.10490">
    <property type="entry name" value="Glucose-6-phosphate isomerase like protein, domain 1"/>
    <property type="match status" value="1"/>
</dbReference>
<evidence type="ECO:0000256" key="3">
    <source>
        <dbReference type="ARBA" id="ARBA00023163"/>
    </source>
</evidence>
<keyword evidence="1" id="KW-0805">Transcription regulation</keyword>
<dbReference type="InterPro" id="IPR009057">
    <property type="entry name" value="Homeodomain-like_sf"/>
</dbReference>
<dbReference type="AlphaFoldDB" id="A0A090ZPF6"/>
<dbReference type="InterPro" id="IPR046348">
    <property type="entry name" value="SIS_dom_sf"/>
</dbReference>
<dbReference type="PANTHER" id="PTHR30514:SF1">
    <property type="entry name" value="HTH-TYPE TRANSCRIPTIONAL REGULATOR HEXR-RELATED"/>
    <property type="match status" value="1"/>
</dbReference>
<dbReference type="EMBL" id="JMQA01000001">
    <property type="protein sequence ID" value="KFN12115.1"/>
    <property type="molecule type" value="Genomic_DNA"/>
</dbReference>
<dbReference type="SUPFAM" id="SSF46689">
    <property type="entry name" value="Homeodomain-like"/>
    <property type="match status" value="1"/>
</dbReference>
<dbReference type="PANTHER" id="PTHR30514">
    <property type="entry name" value="GLUCOKINASE"/>
    <property type="match status" value="1"/>
</dbReference>
<dbReference type="Pfam" id="PF01418">
    <property type="entry name" value="HTH_6"/>
    <property type="match status" value="1"/>
</dbReference>
<organism evidence="5 6">
    <name type="scientific">Paenibacillus macerans</name>
    <name type="common">Bacillus macerans</name>
    <dbReference type="NCBI Taxonomy" id="44252"/>
    <lineage>
        <taxon>Bacteria</taxon>
        <taxon>Bacillati</taxon>
        <taxon>Bacillota</taxon>
        <taxon>Bacilli</taxon>
        <taxon>Bacillales</taxon>
        <taxon>Paenibacillaceae</taxon>
        <taxon>Paenibacillus</taxon>
    </lineage>
</organism>
<dbReference type="Gene3D" id="1.10.10.10">
    <property type="entry name" value="Winged helix-like DNA-binding domain superfamily/Winged helix DNA-binding domain"/>
    <property type="match status" value="1"/>
</dbReference>
<dbReference type="InterPro" id="IPR000281">
    <property type="entry name" value="HTH_RpiR"/>
</dbReference>
<evidence type="ECO:0000259" key="4">
    <source>
        <dbReference type="PROSITE" id="PS51071"/>
    </source>
</evidence>
<gene>
    <name evidence="5" type="ORF">DJ90_1963</name>
</gene>
<dbReference type="InterPro" id="IPR035472">
    <property type="entry name" value="RpiR-like_SIS"/>
</dbReference>
<comment type="caution">
    <text evidence="5">The sequence shown here is derived from an EMBL/GenBank/DDBJ whole genome shotgun (WGS) entry which is preliminary data.</text>
</comment>
<dbReference type="PROSITE" id="PS51071">
    <property type="entry name" value="HTH_RPIR"/>
    <property type="match status" value="1"/>
</dbReference>
<evidence type="ECO:0000256" key="2">
    <source>
        <dbReference type="ARBA" id="ARBA00023125"/>
    </source>
</evidence>
<dbReference type="GO" id="GO:0003677">
    <property type="term" value="F:DNA binding"/>
    <property type="evidence" value="ECO:0007669"/>
    <property type="project" value="UniProtKB-KW"/>
</dbReference>
<sequence length="255" mass="29420">MKFEKILEKHYAKLNELDHQIAAFILSHKAEISNLSIVELAEKSFTSKSSIFRFVQKLGFSGYSEFKYLIQWDNHNNQTSPVIPIEHVGQQLIHILNKTKQMDLPKLYDKIYNSKRIYLLSTGLSQQLQAQVLQRNFLKMGISMSLIPLDIGTHLTSAVIEKLEPEDLLIVFSFSGENHAMKEALAIPLLKKIPVISFTNTSQNWLSHHSVFNISTYSEDSDETHFTSSFIHNIIDLITFEFEQYLKEKMSARLK</sequence>
<dbReference type="RefSeq" id="WP_036624130.1">
    <property type="nucleotide sequence ID" value="NZ_BGML01000001.1"/>
</dbReference>
<dbReference type="PATRIC" id="fig|44252.3.peg.164"/>
<dbReference type="Pfam" id="PF01380">
    <property type="entry name" value="SIS"/>
    <property type="match status" value="1"/>
</dbReference>
<dbReference type="STRING" id="44252.DJ90_1963"/>
<dbReference type="GO" id="GO:1901135">
    <property type="term" value="P:carbohydrate derivative metabolic process"/>
    <property type="evidence" value="ECO:0007669"/>
    <property type="project" value="InterPro"/>
</dbReference>
<keyword evidence="6" id="KW-1185">Reference proteome</keyword>
<dbReference type="HOGENOM" id="CLU_055769_4_3_9"/>
<dbReference type="InterPro" id="IPR047640">
    <property type="entry name" value="RpiR-like"/>
</dbReference>
<accession>A0A090ZPF6</accession>
<dbReference type="InterPro" id="IPR001347">
    <property type="entry name" value="SIS_dom"/>
</dbReference>
<dbReference type="GeneID" id="77008208"/>
<protein>
    <submittedName>
        <fullName evidence="5">SIS domain protein</fullName>
    </submittedName>
</protein>
<dbReference type="GO" id="GO:0003700">
    <property type="term" value="F:DNA-binding transcription factor activity"/>
    <property type="evidence" value="ECO:0007669"/>
    <property type="project" value="InterPro"/>
</dbReference>
<dbReference type="CDD" id="cd05013">
    <property type="entry name" value="SIS_RpiR"/>
    <property type="match status" value="1"/>
</dbReference>
<dbReference type="OrthoDB" id="6590756at2"/>
<dbReference type="SUPFAM" id="SSF53697">
    <property type="entry name" value="SIS domain"/>
    <property type="match status" value="1"/>
</dbReference>
<dbReference type="Proteomes" id="UP000029278">
    <property type="component" value="Unassembled WGS sequence"/>
</dbReference>
<proteinExistence type="predicted"/>
<name>A0A090ZPF6_PAEMA</name>
<reference evidence="5 6" key="1">
    <citation type="submission" date="2014-04" db="EMBL/GenBank/DDBJ databases">
        <authorList>
            <person name="Bishop-Lilly K.A."/>
            <person name="Broomall S.M."/>
            <person name="Chain P.S."/>
            <person name="Chertkov O."/>
            <person name="Coyne S.R."/>
            <person name="Daligault H.E."/>
            <person name="Davenport K.W."/>
            <person name="Erkkila T."/>
            <person name="Frey K.G."/>
            <person name="Gibbons H.S."/>
            <person name="Gu W."/>
            <person name="Jaissle J."/>
            <person name="Johnson S.L."/>
            <person name="Koroleva G.I."/>
            <person name="Ladner J.T."/>
            <person name="Lo C.-C."/>
            <person name="Minogue T.D."/>
            <person name="Munk C."/>
            <person name="Palacios G.F."/>
            <person name="Redden C.L."/>
            <person name="Rosenzweig C.N."/>
            <person name="Scholz M.B."/>
            <person name="Teshima H."/>
            <person name="Xu Y."/>
        </authorList>
    </citation>
    <scope>NUCLEOTIDE SEQUENCE [LARGE SCALE GENOMIC DNA]</scope>
    <source>
        <strain evidence="5 6">8244</strain>
    </source>
</reference>
<keyword evidence="2" id="KW-0238">DNA-binding</keyword>
<dbReference type="InterPro" id="IPR036388">
    <property type="entry name" value="WH-like_DNA-bd_sf"/>
</dbReference>
<dbReference type="GO" id="GO:0097367">
    <property type="term" value="F:carbohydrate derivative binding"/>
    <property type="evidence" value="ECO:0007669"/>
    <property type="project" value="InterPro"/>
</dbReference>
<evidence type="ECO:0000313" key="6">
    <source>
        <dbReference type="Proteomes" id="UP000029278"/>
    </source>
</evidence>